<dbReference type="AlphaFoldDB" id="A0A6C0E699"/>
<sequence length="212" mass="23913">MNSTVLENIKNLNKCRQNLKNGEYGLISESQFEERMKKRFQEFYDRYPKIFEKAVKGFFEDPDEINRLKLAINTQNDISSGKIAEKEGGVIFGQNLVDTYVKPQLKDNPSNPPSNTPNISYSSSTSSDKPSNVQNSSNDSLNVSSNVSEKINDNINNESENESDSDSDNENDKDHFNGLLNDIVMTKYELCAGDLKKKVKIDSDDESEDESS</sequence>
<feature type="region of interest" description="Disordered" evidence="1">
    <location>
        <begin position="102"/>
        <end position="176"/>
    </location>
</feature>
<evidence type="ECO:0000256" key="1">
    <source>
        <dbReference type="SAM" id="MobiDB-lite"/>
    </source>
</evidence>
<dbReference type="EMBL" id="MN739748">
    <property type="protein sequence ID" value="QHT24696.1"/>
    <property type="molecule type" value="Genomic_DNA"/>
</dbReference>
<feature type="compositionally biased region" description="Acidic residues" evidence="1">
    <location>
        <begin position="159"/>
        <end position="169"/>
    </location>
</feature>
<evidence type="ECO:0000313" key="2">
    <source>
        <dbReference type="EMBL" id="QHT24696.1"/>
    </source>
</evidence>
<organism evidence="2">
    <name type="scientific">viral metagenome</name>
    <dbReference type="NCBI Taxonomy" id="1070528"/>
    <lineage>
        <taxon>unclassified sequences</taxon>
        <taxon>metagenomes</taxon>
        <taxon>organismal metagenomes</taxon>
    </lineage>
</organism>
<accession>A0A6C0E699</accession>
<proteinExistence type="predicted"/>
<protein>
    <submittedName>
        <fullName evidence="2">Uncharacterized protein</fullName>
    </submittedName>
</protein>
<reference evidence="2" key="1">
    <citation type="journal article" date="2020" name="Nature">
        <title>Giant virus diversity and host interactions through global metagenomics.</title>
        <authorList>
            <person name="Schulz F."/>
            <person name="Roux S."/>
            <person name="Paez-Espino D."/>
            <person name="Jungbluth S."/>
            <person name="Walsh D.A."/>
            <person name="Denef V.J."/>
            <person name="McMahon K.D."/>
            <person name="Konstantinidis K.T."/>
            <person name="Eloe-Fadrosh E.A."/>
            <person name="Kyrpides N.C."/>
            <person name="Woyke T."/>
        </authorList>
    </citation>
    <scope>NUCLEOTIDE SEQUENCE</scope>
    <source>
        <strain evidence="2">GVMAG-M-3300023179-150</strain>
    </source>
</reference>
<name>A0A6C0E699_9ZZZZ</name>
<feature type="compositionally biased region" description="Low complexity" evidence="1">
    <location>
        <begin position="116"/>
        <end position="158"/>
    </location>
</feature>